<dbReference type="EMBL" id="QREI01000002">
    <property type="protein sequence ID" value="REE25655.1"/>
    <property type="molecule type" value="Genomic_DNA"/>
</dbReference>
<dbReference type="RefSeq" id="WP_115808640.1">
    <property type="nucleotide sequence ID" value="NZ_QREI01000002.1"/>
</dbReference>
<reference evidence="1 2" key="1">
    <citation type="submission" date="2018-07" db="EMBL/GenBank/DDBJ databases">
        <title>Genomic Encyclopedia of Type Strains, Phase III (KMG-III): the genomes of soil and plant-associated and newly described type strains.</title>
        <authorList>
            <person name="Whitman W."/>
        </authorList>
    </citation>
    <scope>NUCLEOTIDE SEQUENCE [LARGE SCALE GENOMIC DNA]</scope>
    <source>
        <strain evidence="1 2">CECT 7948</strain>
    </source>
</reference>
<dbReference type="AlphaFoldDB" id="A0A3D9MZ92"/>
<dbReference type="Proteomes" id="UP000256919">
    <property type="component" value="Unassembled WGS sequence"/>
</dbReference>
<accession>A0A3D9MZ92</accession>
<evidence type="ECO:0000313" key="1">
    <source>
        <dbReference type="EMBL" id="REE25655.1"/>
    </source>
</evidence>
<name>A0A3D9MZ92_9FLAO</name>
<gene>
    <name evidence="1" type="ORF">DFQ09_102246</name>
</gene>
<keyword evidence="2" id="KW-1185">Reference proteome</keyword>
<sequence>MKKIIVSLIVIIIAVSAIIYCYDTYLLDKNQSAMNRYSHCLDCVPITSCKSLDYWQEEFIGKNRNAEDVKRTFHKFKIIEDGNDLIVINGVINGNYSGNCPNDDEISHAYFSIGKRYIVWGDIIVKDIEIYDNEDIEKYVSIAKENNVENSQPETSGNQTEDSKIENKYCSLTMLQTFDYLNNNSPFNLGSSGSVNFTKRFDYERNSWVEGEINISGGLGSNSRLSGKYTITSGNILKISGLSATGGSFDASRNGDSFGSFKINCSGDLEGYLRDYNGNTKNVKFLKN</sequence>
<protein>
    <submittedName>
        <fullName evidence="1">Uncharacterized protein</fullName>
    </submittedName>
</protein>
<evidence type="ECO:0000313" key="2">
    <source>
        <dbReference type="Proteomes" id="UP000256919"/>
    </source>
</evidence>
<proteinExistence type="predicted"/>
<dbReference type="OrthoDB" id="9983273at2"/>
<organism evidence="1 2">
    <name type="scientific">Winogradskyella pacifica</name>
    <dbReference type="NCBI Taxonomy" id="664642"/>
    <lineage>
        <taxon>Bacteria</taxon>
        <taxon>Pseudomonadati</taxon>
        <taxon>Bacteroidota</taxon>
        <taxon>Flavobacteriia</taxon>
        <taxon>Flavobacteriales</taxon>
        <taxon>Flavobacteriaceae</taxon>
        <taxon>Winogradskyella</taxon>
    </lineage>
</organism>
<comment type="caution">
    <text evidence="1">The sequence shown here is derived from an EMBL/GenBank/DDBJ whole genome shotgun (WGS) entry which is preliminary data.</text>
</comment>